<dbReference type="GO" id="GO:0006508">
    <property type="term" value="P:proteolysis"/>
    <property type="evidence" value="ECO:0007669"/>
    <property type="project" value="InterPro"/>
</dbReference>
<keyword evidence="2" id="KW-1185">Reference proteome</keyword>
<evidence type="ECO:0000313" key="1">
    <source>
        <dbReference type="EMBL" id="VDM74173.1"/>
    </source>
</evidence>
<name>A0A3P7J1C7_STRVU</name>
<gene>
    <name evidence="1" type="ORF">SVUK_LOCUS9171</name>
</gene>
<dbReference type="EMBL" id="UYYB01034504">
    <property type="protein sequence ID" value="VDM74173.1"/>
    <property type="molecule type" value="Genomic_DNA"/>
</dbReference>
<evidence type="ECO:0000313" key="2">
    <source>
        <dbReference type="Proteomes" id="UP000270094"/>
    </source>
</evidence>
<sequence>FQDKEFIGTDNNYTDFIQQLKTSQKRGPKAGAALLWTWQTCTEFGYFQSTDGLSIFGSPTPLKTLENFVNEDDYFSISVAPKKNSKGSNKNGSRTT</sequence>
<dbReference type="InterPro" id="IPR008758">
    <property type="entry name" value="Peptidase_S28"/>
</dbReference>
<accession>A0A3P7J1C7</accession>
<dbReference type="GO" id="GO:0070008">
    <property type="term" value="F:serine-type exopeptidase activity"/>
    <property type="evidence" value="ECO:0007669"/>
    <property type="project" value="InterPro"/>
</dbReference>
<dbReference type="Proteomes" id="UP000270094">
    <property type="component" value="Unassembled WGS sequence"/>
</dbReference>
<dbReference type="Pfam" id="PF05577">
    <property type="entry name" value="Peptidase_S28"/>
    <property type="match status" value="1"/>
</dbReference>
<proteinExistence type="predicted"/>
<organism evidence="1 2">
    <name type="scientific">Strongylus vulgaris</name>
    <name type="common">Blood worm</name>
    <dbReference type="NCBI Taxonomy" id="40348"/>
    <lineage>
        <taxon>Eukaryota</taxon>
        <taxon>Metazoa</taxon>
        <taxon>Ecdysozoa</taxon>
        <taxon>Nematoda</taxon>
        <taxon>Chromadorea</taxon>
        <taxon>Rhabditida</taxon>
        <taxon>Rhabditina</taxon>
        <taxon>Rhabditomorpha</taxon>
        <taxon>Strongyloidea</taxon>
        <taxon>Strongylidae</taxon>
        <taxon>Strongylus</taxon>
    </lineage>
</organism>
<dbReference type="AlphaFoldDB" id="A0A3P7J1C7"/>
<reference evidence="1 2" key="1">
    <citation type="submission" date="2018-11" db="EMBL/GenBank/DDBJ databases">
        <authorList>
            <consortium name="Pathogen Informatics"/>
        </authorList>
    </citation>
    <scope>NUCLEOTIDE SEQUENCE [LARGE SCALE GENOMIC DNA]</scope>
</reference>
<protein>
    <submittedName>
        <fullName evidence="1">Uncharacterized protein</fullName>
    </submittedName>
</protein>
<dbReference type="OrthoDB" id="1735038at2759"/>
<feature type="non-terminal residue" evidence="1">
    <location>
        <position position="1"/>
    </location>
</feature>